<accession>A0A1G8H0E6</accession>
<name>A0A1G8H0E6_9BACL</name>
<dbReference type="PANTHER" id="PTHR40072">
    <property type="entry name" value="MOLYBDOPTERIN-GUANINE DINUCLEOTIDE BIOSYNTHESIS ADAPTER PROTEIN-RELATED"/>
    <property type="match status" value="1"/>
</dbReference>
<dbReference type="EMBL" id="FNDX01000002">
    <property type="protein sequence ID" value="SDI00125.1"/>
    <property type="molecule type" value="Genomic_DNA"/>
</dbReference>
<dbReference type="SUPFAM" id="SSF52540">
    <property type="entry name" value="P-loop containing nucleoside triphosphate hydrolases"/>
    <property type="match status" value="1"/>
</dbReference>
<dbReference type="STRING" id="1174501.SAMN05216192_102264"/>
<feature type="region of interest" description="Disordered" evidence="1">
    <location>
        <begin position="1"/>
        <end position="34"/>
    </location>
</feature>
<gene>
    <name evidence="3" type="ORF">SAMN05216192_102264</name>
</gene>
<reference evidence="4" key="1">
    <citation type="submission" date="2016-10" db="EMBL/GenBank/DDBJ databases">
        <authorList>
            <person name="Varghese N."/>
            <person name="Submissions S."/>
        </authorList>
    </citation>
    <scope>NUCLEOTIDE SEQUENCE [LARGE SCALE GENOMIC DNA]</scope>
    <source>
        <strain evidence="4">CGMCC 1.11012</strain>
    </source>
</reference>
<dbReference type="InterPro" id="IPR004435">
    <property type="entry name" value="MobB_dom"/>
</dbReference>
<dbReference type="InterPro" id="IPR027417">
    <property type="entry name" value="P-loop_NTPase"/>
</dbReference>
<evidence type="ECO:0000259" key="2">
    <source>
        <dbReference type="Pfam" id="PF03205"/>
    </source>
</evidence>
<protein>
    <submittedName>
        <fullName evidence="3">Molybdopterin-guanine dinucleotide biosynthesis protein B</fullName>
    </submittedName>
</protein>
<feature type="domain" description="Molybdopterin-guanine dinucleotide biosynthesis protein B (MobB)" evidence="2">
    <location>
        <begin position="39"/>
        <end position="164"/>
    </location>
</feature>
<sequence>MRRQKASKQRVPGVLRRRVSPSATPASDNDRADSNKPAICQIVGYKNSGKTSLVCALIPLLKQRGKRVAVIKHDGHEYEMDHPGTDTWKQRQAGAMAVAITSPVRTSVIEERGSSLSELITGFSGYDYVLVEGFKQEAYPKIVLIRRPEDLELLQNTRNIAAIALWERMIPYIHSTVPQLQAQIFEINDTAGMANFLHQQRSNFQNFNI</sequence>
<organism evidence="3 4">
    <name type="scientific">Paenibacillus typhae</name>
    <dbReference type="NCBI Taxonomy" id="1174501"/>
    <lineage>
        <taxon>Bacteria</taxon>
        <taxon>Bacillati</taxon>
        <taxon>Bacillota</taxon>
        <taxon>Bacilli</taxon>
        <taxon>Bacillales</taxon>
        <taxon>Paenibacillaceae</taxon>
        <taxon>Paenibacillus</taxon>
    </lineage>
</organism>
<proteinExistence type="predicted"/>
<dbReference type="Gene3D" id="3.40.50.300">
    <property type="entry name" value="P-loop containing nucleotide triphosphate hydrolases"/>
    <property type="match status" value="1"/>
</dbReference>
<dbReference type="PANTHER" id="PTHR40072:SF1">
    <property type="entry name" value="MOLYBDOPTERIN-GUANINE DINUCLEOTIDE BIOSYNTHESIS ADAPTER PROTEIN"/>
    <property type="match status" value="1"/>
</dbReference>
<dbReference type="OrthoDB" id="9786803at2"/>
<dbReference type="Proteomes" id="UP000199050">
    <property type="component" value="Unassembled WGS sequence"/>
</dbReference>
<dbReference type="GO" id="GO:0005525">
    <property type="term" value="F:GTP binding"/>
    <property type="evidence" value="ECO:0007669"/>
    <property type="project" value="InterPro"/>
</dbReference>
<evidence type="ECO:0000313" key="3">
    <source>
        <dbReference type="EMBL" id="SDI00125.1"/>
    </source>
</evidence>
<keyword evidence="4" id="KW-1185">Reference proteome</keyword>
<dbReference type="NCBIfam" id="TIGR00176">
    <property type="entry name" value="mobB"/>
    <property type="match status" value="1"/>
</dbReference>
<dbReference type="Pfam" id="PF03205">
    <property type="entry name" value="MobB"/>
    <property type="match status" value="1"/>
</dbReference>
<dbReference type="AlphaFoldDB" id="A0A1G8H0E6"/>
<evidence type="ECO:0000313" key="4">
    <source>
        <dbReference type="Proteomes" id="UP000199050"/>
    </source>
</evidence>
<dbReference type="GO" id="GO:0006777">
    <property type="term" value="P:Mo-molybdopterin cofactor biosynthetic process"/>
    <property type="evidence" value="ECO:0007669"/>
    <property type="project" value="InterPro"/>
</dbReference>
<dbReference type="InterPro" id="IPR052539">
    <property type="entry name" value="MGD_biosynthesis_adapter"/>
</dbReference>
<dbReference type="CDD" id="cd03116">
    <property type="entry name" value="MobB"/>
    <property type="match status" value="1"/>
</dbReference>
<evidence type="ECO:0000256" key="1">
    <source>
        <dbReference type="SAM" id="MobiDB-lite"/>
    </source>
</evidence>